<dbReference type="EMBL" id="LGUC01000001">
    <property type="protein sequence ID" value="KPN29526.1"/>
    <property type="molecule type" value="Genomic_DNA"/>
</dbReference>
<sequence length="183" mass="19330">MTRDRSFLVALAVAPLLIGVEILVHELLHGVINVAVTGVVASCGFGPWMIQDGRLWTCYAETGVGPWNDLATPVVMAAAGVVLIHYSALIRRDGVRWGALVAGAAITLYESLYAVGALGPPMVWAQHPELSADGLDAIRAFGPAALLPGLTVCAIGFWVLVGRVTERQSSQRLLDGATDETND</sequence>
<gene>
    <name evidence="2" type="ORF">SY89_00240</name>
</gene>
<proteinExistence type="predicted"/>
<keyword evidence="3" id="KW-1185">Reference proteome</keyword>
<dbReference type="OrthoDB" id="374046at2157"/>
<comment type="caution">
    <text evidence="2">The sequence shown here is derived from an EMBL/GenBank/DDBJ whole genome shotgun (WGS) entry which is preliminary data.</text>
</comment>
<keyword evidence="1" id="KW-1133">Transmembrane helix</keyword>
<dbReference type="Proteomes" id="UP000050535">
    <property type="component" value="Unassembled WGS sequence"/>
</dbReference>
<feature type="transmembrane region" description="Helical" evidence="1">
    <location>
        <begin position="138"/>
        <end position="161"/>
    </location>
</feature>
<name>A0A0P7HS80_9EURY</name>
<feature type="transmembrane region" description="Helical" evidence="1">
    <location>
        <begin position="70"/>
        <end position="90"/>
    </location>
</feature>
<accession>A0A0P7HS80</accession>
<feature type="transmembrane region" description="Helical" evidence="1">
    <location>
        <begin position="97"/>
        <end position="118"/>
    </location>
</feature>
<keyword evidence="1" id="KW-0472">Membrane</keyword>
<dbReference type="AlphaFoldDB" id="A0A0P7HS80"/>
<feature type="transmembrane region" description="Helical" evidence="1">
    <location>
        <begin position="6"/>
        <end position="24"/>
    </location>
</feature>
<organism evidence="2 3">
    <name type="scientific">Halolamina pelagica</name>
    <dbReference type="NCBI Taxonomy" id="699431"/>
    <lineage>
        <taxon>Archaea</taxon>
        <taxon>Methanobacteriati</taxon>
        <taxon>Methanobacteriota</taxon>
        <taxon>Stenosarchaea group</taxon>
        <taxon>Halobacteria</taxon>
        <taxon>Halobacteriales</taxon>
        <taxon>Haloferacaceae</taxon>
    </lineage>
</organism>
<protein>
    <submittedName>
        <fullName evidence="2">Uncharacterized protein</fullName>
    </submittedName>
</protein>
<evidence type="ECO:0000256" key="1">
    <source>
        <dbReference type="SAM" id="Phobius"/>
    </source>
</evidence>
<keyword evidence="1" id="KW-0812">Transmembrane</keyword>
<reference evidence="3" key="1">
    <citation type="submission" date="2013-11" db="EMBL/GenBank/DDBJ databases">
        <authorList>
            <person name="Hoang H.T."/>
            <person name="Killian M.L."/>
            <person name="Madson D.M."/>
            <person name="Arruda P.H.E."/>
            <person name="Sun D."/>
            <person name="Schwartz K.J."/>
            <person name="Yoon K."/>
        </authorList>
    </citation>
    <scope>NUCLEOTIDE SEQUENCE [LARGE SCALE GENOMIC DNA]</scope>
    <source>
        <strain evidence="3">CDK2</strain>
    </source>
</reference>
<evidence type="ECO:0000313" key="2">
    <source>
        <dbReference type="EMBL" id="KPN29526.1"/>
    </source>
</evidence>
<evidence type="ECO:0000313" key="3">
    <source>
        <dbReference type="Proteomes" id="UP000050535"/>
    </source>
</evidence>
<dbReference type="RefSeq" id="WP_144427105.1">
    <property type="nucleotide sequence ID" value="NZ_LGUC01000001.1"/>
</dbReference>